<evidence type="ECO:0000256" key="1">
    <source>
        <dbReference type="ARBA" id="ARBA00023015"/>
    </source>
</evidence>
<gene>
    <name evidence="7" type="ORF">DFR68_104460</name>
</gene>
<dbReference type="AlphaFoldDB" id="A0A370H6F1"/>
<evidence type="ECO:0000313" key="7">
    <source>
        <dbReference type="EMBL" id="RDI51972.1"/>
    </source>
</evidence>
<comment type="caution">
    <text evidence="7">The sequence shown here is derived from an EMBL/GenBank/DDBJ whole genome shotgun (WGS) entry which is preliminary data.</text>
</comment>
<dbReference type="Gene3D" id="1.10.357.10">
    <property type="entry name" value="Tetracycline Repressor, domain 2"/>
    <property type="match status" value="1"/>
</dbReference>
<dbReference type="PRINTS" id="PR00455">
    <property type="entry name" value="HTHTETR"/>
</dbReference>
<dbReference type="InterPro" id="IPR001647">
    <property type="entry name" value="HTH_TetR"/>
</dbReference>
<dbReference type="InterPro" id="IPR011075">
    <property type="entry name" value="TetR_C"/>
</dbReference>
<keyword evidence="1" id="KW-0805">Transcription regulation</keyword>
<dbReference type="Proteomes" id="UP000255355">
    <property type="component" value="Unassembled WGS sequence"/>
</dbReference>
<dbReference type="Pfam" id="PF16859">
    <property type="entry name" value="TetR_C_11"/>
    <property type="match status" value="1"/>
</dbReference>
<name>A0A370H6F1_9NOCA</name>
<dbReference type="InterPro" id="IPR009057">
    <property type="entry name" value="Homeodomain-like_sf"/>
</dbReference>
<dbReference type="Gene3D" id="1.10.10.60">
    <property type="entry name" value="Homeodomain-like"/>
    <property type="match status" value="1"/>
</dbReference>
<evidence type="ECO:0000259" key="6">
    <source>
        <dbReference type="PROSITE" id="PS50977"/>
    </source>
</evidence>
<dbReference type="InterPro" id="IPR036271">
    <property type="entry name" value="Tet_transcr_reg_TetR-rel_C_sf"/>
</dbReference>
<accession>A0A370H6F1</accession>
<dbReference type="PROSITE" id="PS50977">
    <property type="entry name" value="HTH_TETR_2"/>
    <property type="match status" value="1"/>
</dbReference>
<dbReference type="SUPFAM" id="SSF46689">
    <property type="entry name" value="Homeodomain-like"/>
    <property type="match status" value="1"/>
</dbReference>
<reference evidence="7 8" key="1">
    <citation type="submission" date="2018-07" db="EMBL/GenBank/DDBJ databases">
        <title>Genomic Encyclopedia of Type Strains, Phase IV (KMG-IV): sequencing the most valuable type-strain genomes for metagenomic binning, comparative biology and taxonomic classification.</title>
        <authorList>
            <person name="Goeker M."/>
        </authorList>
    </citation>
    <scope>NUCLEOTIDE SEQUENCE [LARGE SCALE GENOMIC DNA]</scope>
    <source>
        <strain evidence="7 8">DSM 44952</strain>
    </source>
</reference>
<evidence type="ECO:0000256" key="5">
    <source>
        <dbReference type="SAM" id="MobiDB-lite"/>
    </source>
</evidence>
<sequence>MPSPSPRTHTGRRRNDAARRAILDAATELLTRSGGTAVTTAEIAAAAGVSKQTIYRWWPSKGAVLLEAMTEWARSSAPDRDTGAVRADLTTFLTATFTAAATPTAAALLRAVLAEAQTDPATTDLLEEFARDRRAILHRIFDRAGARGELREGADPELLVDQAYGVLWYRLAVARLPLTADIAARLADSLLGPYESPHFHGPARATAGQLRRRSTTDRGR</sequence>
<dbReference type="RefSeq" id="WP_068027907.1">
    <property type="nucleotide sequence ID" value="NZ_QQAZ01000004.1"/>
</dbReference>
<feature type="domain" description="HTH tetR-type" evidence="6">
    <location>
        <begin position="16"/>
        <end position="76"/>
    </location>
</feature>
<evidence type="ECO:0000313" key="8">
    <source>
        <dbReference type="Proteomes" id="UP000255355"/>
    </source>
</evidence>
<feature type="DNA-binding region" description="H-T-H motif" evidence="4">
    <location>
        <begin position="39"/>
        <end position="58"/>
    </location>
</feature>
<keyword evidence="8" id="KW-1185">Reference proteome</keyword>
<dbReference type="Pfam" id="PF00440">
    <property type="entry name" value="TetR_N"/>
    <property type="match status" value="1"/>
</dbReference>
<keyword evidence="2 4" id="KW-0238">DNA-binding</keyword>
<dbReference type="GO" id="GO:0000976">
    <property type="term" value="F:transcription cis-regulatory region binding"/>
    <property type="evidence" value="ECO:0007669"/>
    <property type="project" value="TreeGrafter"/>
</dbReference>
<feature type="region of interest" description="Disordered" evidence="5">
    <location>
        <begin position="198"/>
        <end position="220"/>
    </location>
</feature>
<dbReference type="STRING" id="1210089.GCA_001613165_06271"/>
<evidence type="ECO:0000256" key="3">
    <source>
        <dbReference type="ARBA" id="ARBA00023163"/>
    </source>
</evidence>
<dbReference type="InterPro" id="IPR050109">
    <property type="entry name" value="HTH-type_TetR-like_transc_reg"/>
</dbReference>
<dbReference type="OrthoDB" id="9796019at2"/>
<dbReference type="SUPFAM" id="SSF48498">
    <property type="entry name" value="Tetracyclin repressor-like, C-terminal domain"/>
    <property type="match status" value="1"/>
</dbReference>
<evidence type="ECO:0000256" key="4">
    <source>
        <dbReference type="PROSITE-ProRule" id="PRU00335"/>
    </source>
</evidence>
<dbReference type="GO" id="GO:0003700">
    <property type="term" value="F:DNA-binding transcription factor activity"/>
    <property type="evidence" value="ECO:0007669"/>
    <property type="project" value="TreeGrafter"/>
</dbReference>
<dbReference type="PANTHER" id="PTHR30055:SF148">
    <property type="entry name" value="TETR-FAMILY TRANSCRIPTIONAL REGULATOR"/>
    <property type="match status" value="1"/>
</dbReference>
<protein>
    <submittedName>
        <fullName evidence="7">TetR family transcriptional regulator</fullName>
    </submittedName>
</protein>
<evidence type="ECO:0000256" key="2">
    <source>
        <dbReference type="ARBA" id="ARBA00023125"/>
    </source>
</evidence>
<organism evidence="7 8">
    <name type="scientific">Nocardia mexicana</name>
    <dbReference type="NCBI Taxonomy" id="279262"/>
    <lineage>
        <taxon>Bacteria</taxon>
        <taxon>Bacillati</taxon>
        <taxon>Actinomycetota</taxon>
        <taxon>Actinomycetes</taxon>
        <taxon>Mycobacteriales</taxon>
        <taxon>Nocardiaceae</taxon>
        <taxon>Nocardia</taxon>
    </lineage>
</organism>
<keyword evidence="3" id="KW-0804">Transcription</keyword>
<proteinExistence type="predicted"/>
<dbReference type="PANTHER" id="PTHR30055">
    <property type="entry name" value="HTH-TYPE TRANSCRIPTIONAL REGULATOR RUTR"/>
    <property type="match status" value="1"/>
</dbReference>
<dbReference type="EMBL" id="QQAZ01000004">
    <property type="protein sequence ID" value="RDI51972.1"/>
    <property type="molecule type" value="Genomic_DNA"/>
</dbReference>